<keyword evidence="7" id="KW-0067">ATP-binding</keyword>
<evidence type="ECO:0000256" key="9">
    <source>
        <dbReference type="ARBA" id="ARBA00023136"/>
    </source>
</evidence>
<comment type="similarity">
    <text evidence="2">Belongs to the ABC transporter superfamily.</text>
</comment>
<dbReference type="GO" id="GO:0016887">
    <property type="term" value="F:ATP hydrolysis activity"/>
    <property type="evidence" value="ECO:0007669"/>
    <property type="project" value="InterPro"/>
</dbReference>
<reference evidence="12 13" key="1">
    <citation type="submission" date="2013-06" db="EMBL/GenBank/DDBJ databases">
        <title>The Genome Sequence of Acinetobacter rudis CIP 110305.</title>
        <authorList>
            <consortium name="The Broad Institute Genome Sequencing Platform"/>
            <consortium name="The Broad Institute Genome Sequencing Center for Infectious Disease"/>
            <person name="Cerqueira G."/>
            <person name="Feldgarden M."/>
            <person name="Courvalin P."/>
            <person name="Perichon B."/>
            <person name="Grillot-Courvalin C."/>
            <person name="Clermont D."/>
            <person name="Rocha E."/>
            <person name="Yoon E.-J."/>
            <person name="Nemec A."/>
            <person name="Young S.K."/>
            <person name="Zeng Q."/>
            <person name="Gargeya S."/>
            <person name="Fitzgerald M."/>
            <person name="Abouelleil A."/>
            <person name="Alvarado L."/>
            <person name="Berlin A.M."/>
            <person name="Chapman S.B."/>
            <person name="Dewar J."/>
            <person name="Goldberg J."/>
            <person name="Griggs A."/>
            <person name="Gujja S."/>
            <person name="Hansen M."/>
            <person name="Howarth C."/>
            <person name="Imamovic A."/>
            <person name="Larimer J."/>
            <person name="McCowan C."/>
            <person name="Murphy C."/>
            <person name="Pearson M."/>
            <person name="Priest M."/>
            <person name="Roberts A."/>
            <person name="Saif S."/>
            <person name="Shea T."/>
            <person name="Sykes S."/>
            <person name="Wortman J."/>
            <person name="Nusbaum C."/>
            <person name="Birren B."/>
        </authorList>
    </citation>
    <scope>NUCLEOTIDE SEQUENCE [LARGE SCALE GENOMIC DNA]</scope>
    <source>
        <strain evidence="12 13">CIP 110305</strain>
    </source>
</reference>
<evidence type="ECO:0000256" key="7">
    <source>
        <dbReference type="ARBA" id="ARBA00022840"/>
    </source>
</evidence>
<dbReference type="eggNOG" id="COG1129">
    <property type="taxonomic scope" value="Bacteria"/>
</dbReference>
<organism evidence="12 13">
    <name type="scientific">Acinetobacter rudis CIP 110305</name>
    <dbReference type="NCBI Taxonomy" id="421052"/>
    <lineage>
        <taxon>Bacteria</taxon>
        <taxon>Pseudomonadati</taxon>
        <taxon>Pseudomonadota</taxon>
        <taxon>Gammaproteobacteria</taxon>
        <taxon>Moraxellales</taxon>
        <taxon>Moraxellaceae</taxon>
        <taxon>Acinetobacter</taxon>
    </lineage>
</organism>
<dbReference type="STRING" id="632955.GCA_000829675_02267"/>
<evidence type="ECO:0000256" key="8">
    <source>
        <dbReference type="ARBA" id="ARBA00022967"/>
    </source>
</evidence>
<dbReference type="InterPro" id="IPR015856">
    <property type="entry name" value="ABC_transpr_CbiO/EcfA_su"/>
</dbReference>
<evidence type="ECO:0000256" key="6">
    <source>
        <dbReference type="ARBA" id="ARBA00022741"/>
    </source>
</evidence>
<evidence type="ECO:0000313" key="13">
    <source>
        <dbReference type="Proteomes" id="UP000014568"/>
    </source>
</evidence>
<evidence type="ECO:0000313" key="12">
    <source>
        <dbReference type="EMBL" id="EPF75576.1"/>
    </source>
</evidence>
<dbReference type="PANTHER" id="PTHR43553">
    <property type="entry name" value="HEAVY METAL TRANSPORTER"/>
    <property type="match status" value="1"/>
</dbReference>
<dbReference type="CDD" id="cd03225">
    <property type="entry name" value="ABC_cobalt_CbiO_domain1"/>
    <property type="match status" value="1"/>
</dbReference>
<dbReference type="InterPro" id="IPR017871">
    <property type="entry name" value="ABC_transporter-like_CS"/>
</dbReference>
<dbReference type="AlphaFoldDB" id="S3P9P7"/>
<feature type="domain" description="ABC transporter" evidence="11">
    <location>
        <begin position="259"/>
        <end position="472"/>
    </location>
</feature>
<feature type="domain" description="ABC transporter" evidence="11">
    <location>
        <begin position="2"/>
        <end position="240"/>
    </location>
</feature>
<keyword evidence="3" id="KW-0813">Transport</keyword>
<dbReference type="InterPro" id="IPR003593">
    <property type="entry name" value="AAA+_ATPase"/>
</dbReference>
<dbReference type="PROSITE" id="PS50893">
    <property type="entry name" value="ABC_TRANSPORTER_2"/>
    <property type="match status" value="2"/>
</dbReference>
<keyword evidence="13" id="KW-1185">Reference proteome</keyword>
<dbReference type="InterPro" id="IPR003439">
    <property type="entry name" value="ABC_transporter-like_ATP-bd"/>
</dbReference>
<dbReference type="Pfam" id="PF00005">
    <property type="entry name" value="ABC_tran"/>
    <property type="match status" value="2"/>
</dbReference>
<name>S3P9P7_9GAMM</name>
<evidence type="ECO:0000256" key="5">
    <source>
        <dbReference type="ARBA" id="ARBA00022737"/>
    </source>
</evidence>
<evidence type="ECO:0000256" key="4">
    <source>
        <dbReference type="ARBA" id="ARBA00022475"/>
    </source>
</evidence>
<dbReference type="OrthoDB" id="9776369at2"/>
<dbReference type="EMBL" id="ATGI01000013">
    <property type="protein sequence ID" value="EPF75576.1"/>
    <property type="molecule type" value="Genomic_DNA"/>
</dbReference>
<gene>
    <name evidence="12" type="ORF">F945_01241</name>
</gene>
<evidence type="ECO:0000259" key="11">
    <source>
        <dbReference type="PROSITE" id="PS50893"/>
    </source>
</evidence>
<dbReference type="GO" id="GO:0043190">
    <property type="term" value="C:ATP-binding cassette (ABC) transporter complex"/>
    <property type="evidence" value="ECO:0007669"/>
    <property type="project" value="TreeGrafter"/>
</dbReference>
<keyword evidence="4" id="KW-1003">Cell membrane</keyword>
<dbReference type="InterPro" id="IPR050095">
    <property type="entry name" value="ECF_ABC_transporter_ATP-bd"/>
</dbReference>
<dbReference type="HOGENOM" id="CLU_000604_86_7_6"/>
<dbReference type="InterPro" id="IPR027417">
    <property type="entry name" value="P-loop_NTPase"/>
</dbReference>
<keyword evidence="5" id="KW-0677">Repeat</keyword>
<dbReference type="GO" id="GO:0042626">
    <property type="term" value="F:ATPase-coupled transmembrane transporter activity"/>
    <property type="evidence" value="ECO:0007669"/>
    <property type="project" value="TreeGrafter"/>
</dbReference>
<dbReference type="SMART" id="SM00382">
    <property type="entry name" value="AAA"/>
    <property type="match status" value="2"/>
</dbReference>
<sequence>MLELNNINFRYEGQELVLKDINLKVAAGELVVLTGSSGCGKTTLTKIINGLTPKYYQGELTGQILIQGKPIDHMAAGELGKWIANVFQNPKSQFFSTIVEDEIALIGENFGIEANILRQRVRHACQLLNIEHLMSAEVHTLSSGEKQKVAIASTLVHDSPIILLDEPSANLDLKSSYELGEILKQLKQMGKTIIISEHRLFFLKDILDRLVIMQNGQISKIIHADQLTHFDPHEYALRPLHYQQLIAEAEYNPQNTQLELCQNLSIQHPKKVLLHNLNLPMFKGEIIAILGKNGIGKTTFARQLCGLNKIKAGQVCTGQNPKQRLANSYYVMQDADSQLFFDTIEQELLAGQTQPEQLHLAKKLLQQLDLWEMRTKLPQMRSGGEKQRVCVAVACIQQVPFLILDEPTSGLDYARMLSVAEVLQHKTQSSTIFIISHDYEFILKTCHRAILLQDTHSELITVKDNEQLILDFLVA</sequence>
<evidence type="ECO:0000256" key="3">
    <source>
        <dbReference type="ARBA" id="ARBA00022448"/>
    </source>
</evidence>
<keyword evidence="9" id="KW-0472">Membrane</keyword>
<dbReference type="SUPFAM" id="SSF52540">
    <property type="entry name" value="P-loop containing nucleoside triphosphate hydrolases"/>
    <property type="match status" value="2"/>
</dbReference>
<dbReference type="PROSITE" id="PS00211">
    <property type="entry name" value="ABC_TRANSPORTER_1"/>
    <property type="match status" value="1"/>
</dbReference>
<keyword evidence="6" id="KW-0547">Nucleotide-binding</keyword>
<dbReference type="Gene3D" id="3.40.50.300">
    <property type="entry name" value="P-loop containing nucleotide triphosphate hydrolases"/>
    <property type="match status" value="2"/>
</dbReference>
<comment type="caution">
    <text evidence="12">The sequence shown here is derived from an EMBL/GenBank/DDBJ whole genome shotgun (WGS) entry which is preliminary data.</text>
</comment>
<keyword evidence="8" id="KW-1278">Translocase</keyword>
<dbReference type="GO" id="GO:0005524">
    <property type="term" value="F:ATP binding"/>
    <property type="evidence" value="ECO:0007669"/>
    <property type="project" value="UniProtKB-KW"/>
</dbReference>
<evidence type="ECO:0000256" key="1">
    <source>
        <dbReference type="ARBA" id="ARBA00004202"/>
    </source>
</evidence>
<dbReference type="PANTHER" id="PTHR43553:SF23">
    <property type="entry name" value="ABC TRANSPORTER ATP-BINDING COMPONENT"/>
    <property type="match status" value="1"/>
</dbReference>
<dbReference type="RefSeq" id="WP_016655653.1">
    <property type="nucleotide sequence ID" value="NZ_KE340352.1"/>
</dbReference>
<evidence type="ECO:0000256" key="2">
    <source>
        <dbReference type="ARBA" id="ARBA00005417"/>
    </source>
</evidence>
<proteinExistence type="inferred from homology"/>
<dbReference type="PATRIC" id="fig|421052.3.peg.1215"/>
<comment type="function">
    <text evidence="10">Probably part of an ABC transporter complex. Responsible for energy coupling to the transport system.</text>
</comment>
<evidence type="ECO:0000256" key="10">
    <source>
        <dbReference type="ARBA" id="ARBA00025157"/>
    </source>
</evidence>
<accession>S3P9P7</accession>
<protein>
    <recommendedName>
        <fullName evidence="11">ABC transporter domain-containing protein</fullName>
    </recommendedName>
</protein>
<dbReference type="Proteomes" id="UP000014568">
    <property type="component" value="Unassembled WGS sequence"/>
</dbReference>
<comment type="subcellular location">
    <subcellularLocation>
        <location evidence="1">Cell membrane</location>
        <topology evidence="1">Peripheral membrane protein</topology>
    </subcellularLocation>
</comment>